<comment type="caution">
    <text evidence="1">The sequence shown here is derived from an EMBL/GenBank/DDBJ whole genome shotgun (WGS) entry which is preliminary data.</text>
</comment>
<proteinExistence type="predicted"/>
<dbReference type="AlphaFoldDB" id="A0A7W8YBC9"/>
<dbReference type="EMBL" id="JACHBL010000001">
    <property type="protein sequence ID" value="MBB5598276.1"/>
    <property type="molecule type" value="Genomic_DNA"/>
</dbReference>
<dbReference type="Pfam" id="PF18986">
    <property type="entry name" value="DUF5719"/>
    <property type="match status" value="1"/>
</dbReference>
<organism evidence="1 2">
    <name type="scientific">Neomicrococcus lactis</name>
    <dbReference type="NCBI Taxonomy" id="732241"/>
    <lineage>
        <taxon>Bacteria</taxon>
        <taxon>Bacillati</taxon>
        <taxon>Actinomycetota</taxon>
        <taxon>Actinomycetes</taxon>
        <taxon>Micrococcales</taxon>
        <taxon>Micrococcaceae</taxon>
        <taxon>Neomicrococcus</taxon>
    </lineage>
</organism>
<dbReference type="Proteomes" id="UP000523863">
    <property type="component" value="Unassembled WGS sequence"/>
</dbReference>
<reference evidence="1 2" key="1">
    <citation type="submission" date="2020-08" db="EMBL/GenBank/DDBJ databases">
        <title>Sequencing the genomes of 1000 actinobacteria strains.</title>
        <authorList>
            <person name="Klenk H.-P."/>
        </authorList>
    </citation>
    <scope>NUCLEOTIDE SEQUENCE [LARGE SCALE GENOMIC DNA]</scope>
    <source>
        <strain evidence="1 2">DSM 23694</strain>
    </source>
</reference>
<evidence type="ECO:0008006" key="3">
    <source>
        <dbReference type="Google" id="ProtNLM"/>
    </source>
</evidence>
<name>A0A7W8YBC9_9MICC</name>
<dbReference type="RefSeq" id="WP_183641731.1">
    <property type="nucleotide sequence ID" value="NZ_JACHBL010000001.1"/>
</dbReference>
<accession>A0A7W8YBC9</accession>
<dbReference type="InterPro" id="IPR043777">
    <property type="entry name" value="DUF5719"/>
</dbReference>
<sequence length="546" mass="55609">MSNEDIVERERKPFSWKPVVGGALLVGLAGGVIIAEPALKNVLEQATNQTGEPASFDAPMAEIAAADTLLSCVATPQLANGGGSTDSQFTPDTTKQTTGITASVLSDVGARIPGVSATPLTEQASNDSEATAKELTKRIPDEQASQVVSNGADGATTVVGKVLVDDQKTFLKLAAQSLGKQSALISGQRTTLSEDGDLAGFSAAPCMSPSHDQWLVGASTAVENTSILTISNPSSSAATVSVRAYGSTDNEPNVGTLDRLVIAPGEHYTTLLGGVAPDDSAVTLRVQSQGGAVSASIQQSSLRGLTPAGIDYISAGARAATKSVIPFVWVQPQADSTSLGKGSDGQSSASQLMISVPGAVDAKVTAKAIGSDGKSHDIRLPETLKAGRTTAISLAELPAGSYAVRLTSDRSVVASARSVRGKAADQPHDAAYTSSAQRLSQRQLVTLPAGGKPYVLFSTDDAAATVSLRSIDSKGRLGKALEQLIPANSAYMFDPKTLGDVRSFTVDTSGGAVYGGGLSFAGATGITTFAIQPSPTAAQGIPVNLP</sequence>
<gene>
    <name evidence="1" type="ORF">BKA12_001356</name>
</gene>
<evidence type="ECO:0000313" key="1">
    <source>
        <dbReference type="EMBL" id="MBB5598276.1"/>
    </source>
</evidence>
<keyword evidence="2" id="KW-1185">Reference proteome</keyword>
<evidence type="ECO:0000313" key="2">
    <source>
        <dbReference type="Proteomes" id="UP000523863"/>
    </source>
</evidence>
<protein>
    <recommendedName>
        <fullName evidence="3">Secreted protein</fullName>
    </recommendedName>
</protein>